<keyword evidence="2" id="KW-0238">DNA-binding</keyword>
<dbReference type="Proteomes" id="UP000540412">
    <property type="component" value="Unassembled WGS sequence"/>
</dbReference>
<organism evidence="2 3">
    <name type="scientific">Nocardia transvalensis</name>
    <dbReference type="NCBI Taxonomy" id="37333"/>
    <lineage>
        <taxon>Bacteria</taxon>
        <taxon>Bacillati</taxon>
        <taxon>Actinomycetota</taxon>
        <taxon>Actinomycetes</taxon>
        <taxon>Mycobacteriales</taxon>
        <taxon>Nocardiaceae</taxon>
        <taxon>Nocardia</taxon>
    </lineage>
</organism>
<dbReference type="GO" id="GO:0003677">
    <property type="term" value="F:DNA binding"/>
    <property type="evidence" value="ECO:0007669"/>
    <property type="project" value="UniProtKB-KW"/>
</dbReference>
<dbReference type="Gene3D" id="3.30.1310.10">
    <property type="entry name" value="Nucleoid-associated protein YbaB-like domain"/>
    <property type="match status" value="1"/>
</dbReference>
<sequence length="167" mass="18136">MTNERAKNDLATVMDGVEEQLRTIARLQTERTRLTASATVSGKRVTVTVNADNTVVETRFGPGIEDLSHGEIAKAVTDAAQRAAAEMARRTKELFAPLQAQRERMPKLTDLVEGMPDLHVPEAPPVSTAAPGSPERQQDSDGSAVFADVETFDHQHSRGRGVTDSSW</sequence>
<evidence type="ECO:0000313" key="2">
    <source>
        <dbReference type="EMBL" id="MBB5912862.1"/>
    </source>
</evidence>
<dbReference type="AlphaFoldDB" id="A0A7W9PB46"/>
<comment type="caution">
    <text evidence="2">The sequence shown here is derived from an EMBL/GenBank/DDBJ whole genome shotgun (WGS) entry which is preliminary data.</text>
</comment>
<name>A0A7W9PB46_9NOCA</name>
<reference evidence="2 3" key="1">
    <citation type="submission" date="2020-08" db="EMBL/GenBank/DDBJ databases">
        <title>Sequencing the genomes of 1000 actinobacteria strains.</title>
        <authorList>
            <person name="Klenk H.-P."/>
        </authorList>
    </citation>
    <scope>NUCLEOTIDE SEQUENCE [LARGE SCALE GENOMIC DNA]</scope>
    <source>
        <strain evidence="2 3">DSM 43582</strain>
    </source>
</reference>
<dbReference type="InterPro" id="IPR036894">
    <property type="entry name" value="YbaB-like_sf"/>
</dbReference>
<gene>
    <name evidence="2" type="ORF">BJY24_001729</name>
</gene>
<dbReference type="Pfam" id="PF02575">
    <property type="entry name" value="YbaB_DNA_bd"/>
    <property type="match status" value="1"/>
</dbReference>
<feature type="region of interest" description="Disordered" evidence="1">
    <location>
        <begin position="115"/>
        <end position="167"/>
    </location>
</feature>
<dbReference type="SUPFAM" id="SSF82607">
    <property type="entry name" value="YbaB-like"/>
    <property type="match status" value="1"/>
</dbReference>
<evidence type="ECO:0000313" key="3">
    <source>
        <dbReference type="Proteomes" id="UP000540412"/>
    </source>
</evidence>
<dbReference type="EMBL" id="JACHIT010000001">
    <property type="protein sequence ID" value="MBB5912862.1"/>
    <property type="molecule type" value="Genomic_DNA"/>
</dbReference>
<proteinExistence type="predicted"/>
<protein>
    <submittedName>
        <fullName evidence="2">DNA-binding protein YbaB</fullName>
    </submittedName>
</protein>
<evidence type="ECO:0000256" key="1">
    <source>
        <dbReference type="SAM" id="MobiDB-lite"/>
    </source>
</evidence>
<accession>A0A7W9PB46</accession>
<dbReference type="InterPro" id="IPR004401">
    <property type="entry name" value="YbaB/EbfC"/>
</dbReference>
<keyword evidence="3" id="KW-1185">Reference proteome</keyword>
<dbReference type="RefSeq" id="WP_040745751.1">
    <property type="nucleotide sequence ID" value="NZ_JACHIT010000001.1"/>
</dbReference>